<dbReference type="Gene3D" id="3.20.20.70">
    <property type="entry name" value="Aldolase class I"/>
    <property type="match status" value="1"/>
</dbReference>
<evidence type="ECO:0008006" key="2">
    <source>
        <dbReference type="Google" id="ProtNLM"/>
    </source>
</evidence>
<dbReference type="RefSeq" id="WP_288198426.1">
    <property type="nucleotide sequence ID" value="NZ_LT608334.1"/>
</dbReference>
<sequence>MEKTFDEKLAILQADPSADCFILADAKDPDMARGVASAGRAADGRLRSIDDLRQDIRAIVKAELVDIILMSASTSAKLTIEERIFDGSPVLPAVRANDTTDLHVVRGGRYVAAPSAPFRTATIDHIQAGKLNPSPRERTCGANLGLYSVTFNNIPDADLLTLERYNAFRNEAEEKGFDHFLEVFLPNVPPEVHGLAPEAISGFVNDHIVRLLAGVPKSARPLFLKLPYMGGRAVAELCHYDPSIIVGVLGGSAGTTHDAFFLVEDAKKHGARVALFGRKIIAAEDQLIFIEHLKRVGDGDLKADDAVKSYHAAIGRKGLKPHRALADDLALTTTATAYGS</sequence>
<dbReference type="InterPro" id="IPR013785">
    <property type="entry name" value="Aldolase_TIM"/>
</dbReference>
<name>A0A212LNS0_9HYPH</name>
<reference evidence="1" key="1">
    <citation type="submission" date="2016-08" db="EMBL/GenBank/DDBJ databases">
        <authorList>
            <person name="Seilhamer J.J."/>
        </authorList>
    </citation>
    <scope>NUCLEOTIDE SEQUENCE</scope>
    <source>
        <strain evidence="1">86</strain>
    </source>
</reference>
<proteinExistence type="predicted"/>
<gene>
    <name evidence="1" type="ORF">KL86PLE_90272</name>
</gene>
<dbReference type="AlphaFoldDB" id="A0A212LNS0"/>
<organism evidence="1">
    <name type="scientific">uncultured Pleomorphomonas sp</name>
    <dbReference type="NCBI Taxonomy" id="442121"/>
    <lineage>
        <taxon>Bacteria</taxon>
        <taxon>Pseudomonadati</taxon>
        <taxon>Pseudomonadota</taxon>
        <taxon>Alphaproteobacteria</taxon>
        <taxon>Hyphomicrobiales</taxon>
        <taxon>Pleomorphomonadaceae</taxon>
        <taxon>Pleomorphomonas</taxon>
        <taxon>environmental samples</taxon>
    </lineage>
</organism>
<evidence type="ECO:0000313" key="1">
    <source>
        <dbReference type="EMBL" id="SCM79177.1"/>
    </source>
</evidence>
<dbReference type="EMBL" id="FMJD01000013">
    <property type="protein sequence ID" value="SCM79177.1"/>
    <property type="molecule type" value="Genomic_DNA"/>
</dbReference>
<accession>A0A212LNS0</accession>
<protein>
    <recommendedName>
        <fullName evidence="2">Fructose-bisphosphate aldolase</fullName>
    </recommendedName>
</protein>